<dbReference type="STRING" id="2064.TR51_28730"/>
<comment type="caution">
    <text evidence="3">The sequence shown here is derived from an EMBL/GenBank/DDBJ whole genome shotgun (WGS) entry which is preliminary data.</text>
</comment>
<feature type="domain" description="Peptidase S9 prolyl oligopeptidase catalytic" evidence="2">
    <location>
        <begin position="100"/>
        <end position="260"/>
    </location>
</feature>
<dbReference type="InterPro" id="IPR029058">
    <property type="entry name" value="AB_hydrolase_fold"/>
</dbReference>
<feature type="transmembrane region" description="Helical" evidence="1">
    <location>
        <begin position="395"/>
        <end position="419"/>
    </location>
</feature>
<dbReference type="GO" id="GO:0052689">
    <property type="term" value="F:carboxylic ester hydrolase activity"/>
    <property type="evidence" value="ECO:0007669"/>
    <property type="project" value="TreeGrafter"/>
</dbReference>
<keyword evidence="1" id="KW-1133">Transmembrane helix</keyword>
<keyword evidence="1" id="KW-0472">Membrane</keyword>
<dbReference type="Pfam" id="PF00326">
    <property type="entry name" value="Peptidase_S9"/>
    <property type="match status" value="1"/>
</dbReference>
<proteinExistence type="predicted"/>
<feature type="transmembrane region" description="Helical" evidence="1">
    <location>
        <begin position="319"/>
        <end position="338"/>
    </location>
</feature>
<dbReference type="GO" id="GO:0008236">
    <property type="term" value="F:serine-type peptidase activity"/>
    <property type="evidence" value="ECO:0007669"/>
    <property type="project" value="InterPro"/>
</dbReference>
<accession>A0A0D0PNC1</accession>
<dbReference type="EMBL" id="JXZB01000004">
    <property type="protein sequence ID" value="KIQ64059.1"/>
    <property type="molecule type" value="Genomic_DNA"/>
</dbReference>
<dbReference type="InterPro" id="IPR053145">
    <property type="entry name" value="AB_hydrolase_Est10"/>
</dbReference>
<reference evidence="3 4" key="1">
    <citation type="submission" date="2015-02" db="EMBL/GenBank/DDBJ databases">
        <title>Draft genome sequence of Kitasatospora griseola MF730-N6, a bafilomycin, terpentecin and satosporin producer.</title>
        <authorList>
            <person name="Arens J.C."/>
            <person name="Haltli B."/>
            <person name="Kerr R.G."/>
        </authorList>
    </citation>
    <scope>NUCLEOTIDE SEQUENCE [LARGE SCALE GENOMIC DNA]</scope>
    <source>
        <strain evidence="3 4">MF730-N6</strain>
    </source>
</reference>
<dbReference type="PANTHER" id="PTHR43265:SF1">
    <property type="entry name" value="ESTERASE ESTD"/>
    <property type="match status" value="1"/>
</dbReference>
<organism evidence="3 4">
    <name type="scientific">Kitasatospora griseola</name>
    <name type="common">Streptomyces griseolosporeus</name>
    <dbReference type="NCBI Taxonomy" id="2064"/>
    <lineage>
        <taxon>Bacteria</taxon>
        <taxon>Bacillati</taxon>
        <taxon>Actinomycetota</taxon>
        <taxon>Actinomycetes</taxon>
        <taxon>Kitasatosporales</taxon>
        <taxon>Streptomycetaceae</taxon>
        <taxon>Kitasatospora</taxon>
    </lineage>
</organism>
<dbReference type="PANTHER" id="PTHR43265">
    <property type="entry name" value="ESTERASE ESTD"/>
    <property type="match status" value="1"/>
</dbReference>
<name>A0A0D0PNC1_KITGR</name>
<protein>
    <recommendedName>
        <fullName evidence="2">Peptidase S9 prolyl oligopeptidase catalytic domain-containing protein</fullName>
    </recommendedName>
</protein>
<feature type="transmembrane region" description="Helical" evidence="1">
    <location>
        <begin position="431"/>
        <end position="450"/>
    </location>
</feature>
<dbReference type="GO" id="GO:0006508">
    <property type="term" value="P:proteolysis"/>
    <property type="evidence" value="ECO:0007669"/>
    <property type="project" value="InterPro"/>
</dbReference>
<keyword evidence="4" id="KW-1185">Reference proteome</keyword>
<dbReference type="Gene3D" id="3.40.50.1820">
    <property type="entry name" value="alpha/beta hydrolase"/>
    <property type="match status" value="1"/>
</dbReference>
<dbReference type="AlphaFoldDB" id="A0A0D0PNC1"/>
<dbReference type="InterPro" id="IPR001375">
    <property type="entry name" value="Peptidase_S9_cat"/>
</dbReference>
<dbReference type="SUPFAM" id="SSF53474">
    <property type="entry name" value="alpha/beta-Hydrolases"/>
    <property type="match status" value="1"/>
</dbReference>
<keyword evidence="1" id="KW-0812">Transmembrane</keyword>
<evidence type="ECO:0000313" key="4">
    <source>
        <dbReference type="Proteomes" id="UP000032066"/>
    </source>
</evidence>
<dbReference type="PATRIC" id="fig|2064.6.peg.6102"/>
<feature type="transmembrane region" description="Helical" evidence="1">
    <location>
        <begin position="359"/>
        <end position="383"/>
    </location>
</feature>
<evidence type="ECO:0000313" key="3">
    <source>
        <dbReference type="EMBL" id="KIQ64059.1"/>
    </source>
</evidence>
<sequence>MLALPAATAAAAAPAEADAQLAHTAVEFTSADGTRLHGELVAPQGVSGAPGLAMIAGAGPVAMDELRPAAEAYAAHGIPTLIWDKRTAGYSTLSRDYDRLADDALAAVQLLHSRPEIDPKRVGLWGLSEGAWVATLAAGRTSEVSFVVTAGAVGLSPARQQAWAYGEFLRHAGIGGSLVPTMQSTLIRELSAAGLFPEADYDPVPAWERLRVPVLAEWGTLDREAVPAESERIVRDALDRAGNRHYTIRNVPDVRHNLRRSFDDGFDRPSQLPDDYADFESRWITGLAAGLPPVSVDAAPAQEHASRPLAPLGWYESPWLQAASVVVCLLGFVGHLAAGAVRRLRRRPAPSGVPRPARWAALTGAFAVVGAPLYLLFMAITAASLPGPVLLGRPVVWSVLQLASVATVVAVALTVAAAVRSHPANGSRVRLGLLALSGAVFVPWALYWGLLYP</sequence>
<evidence type="ECO:0000259" key="2">
    <source>
        <dbReference type="Pfam" id="PF00326"/>
    </source>
</evidence>
<dbReference type="Proteomes" id="UP000032066">
    <property type="component" value="Unassembled WGS sequence"/>
</dbReference>
<evidence type="ECO:0000256" key="1">
    <source>
        <dbReference type="SAM" id="Phobius"/>
    </source>
</evidence>
<gene>
    <name evidence="3" type="ORF">TR51_28730</name>
</gene>